<protein>
    <recommendedName>
        <fullName evidence="1">DUF5600 domain-containing protein</fullName>
    </recommendedName>
</protein>
<reference evidence="2 3" key="1">
    <citation type="journal article" date="2015" name="Genome Biol. Evol.">
        <title>Comparative Genomics of a Bacterivorous Green Alga Reveals Evolutionary Causalities and Consequences of Phago-Mixotrophic Mode of Nutrition.</title>
        <authorList>
            <person name="Burns J.A."/>
            <person name="Paasch A."/>
            <person name="Narechania A."/>
            <person name="Kim E."/>
        </authorList>
    </citation>
    <scope>NUCLEOTIDE SEQUENCE [LARGE SCALE GENOMIC DNA]</scope>
    <source>
        <strain evidence="2 3">PLY_AMNH</strain>
    </source>
</reference>
<dbReference type="Gene3D" id="1.10.268.20">
    <property type="match status" value="1"/>
</dbReference>
<dbReference type="InterPro" id="IPR040990">
    <property type="entry name" value="DUF5600"/>
</dbReference>
<proteinExistence type="predicted"/>
<keyword evidence="3" id="KW-1185">Reference proteome</keyword>
<sequence>VNEFVKRVRAARIHLQIIGHMRKQMPTMMGKKEKQLKLMANIDEQFHQVQTEHHLPPGDFPNSTKFKDVLAAFDLTKFPKLEKKMIQTIDKVISEDIPALLKQFDNPF</sequence>
<feature type="non-terminal residue" evidence="2">
    <location>
        <position position="1"/>
    </location>
</feature>
<comment type="caution">
    <text evidence="2">The sequence shown here is derived from an EMBL/GenBank/DDBJ whole genome shotgun (WGS) entry which is preliminary data.</text>
</comment>
<evidence type="ECO:0000313" key="3">
    <source>
        <dbReference type="Proteomes" id="UP001190700"/>
    </source>
</evidence>
<accession>A0AAE0KXZ7</accession>
<gene>
    <name evidence="2" type="ORF">CYMTET_26609</name>
</gene>
<organism evidence="2 3">
    <name type="scientific">Cymbomonas tetramitiformis</name>
    <dbReference type="NCBI Taxonomy" id="36881"/>
    <lineage>
        <taxon>Eukaryota</taxon>
        <taxon>Viridiplantae</taxon>
        <taxon>Chlorophyta</taxon>
        <taxon>Pyramimonadophyceae</taxon>
        <taxon>Pyramimonadales</taxon>
        <taxon>Pyramimonadaceae</taxon>
        <taxon>Cymbomonas</taxon>
    </lineage>
</organism>
<evidence type="ECO:0000259" key="1">
    <source>
        <dbReference type="Pfam" id="PF18150"/>
    </source>
</evidence>
<evidence type="ECO:0000313" key="2">
    <source>
        <dbReference type="EMBL" id="KAK3264664.1"/>
    </source>
</evidence>
<feature type="domain" description="DUF5600" evidence="1">
    <location>
        <begin position="1"/>
        <end position="100"/>
    </location>
</feature>
<dbReference type="EMBL" id="LGRX02014415">
    <property type="protein sequence ID" value="KAK3264664.1"/>
    <property type="molecule type" value="Genomic_DNA"/>
</dbReference>
<dbReference type="AlphaFoldDB" id="A0AAE0KXZ7"/>
<dbReference type="Proteomes" id="UP001190700">
    <property type="component" value="Unassembled WGS sequence"/>
</dbReference>
<dbReference type="Pfam" id="PF18150">
    <property type="entry name" value="DUF5600"/>
    <property type="match status" value="1"/>
</dbReference>
<name>A0AAE0KXZ7_9CHLO</name>